<dbReference type="InterPro" id="IPR027417">
    <property type="entry name" value="P-loop_NTPase"/>
</dbReference>
<dbReference type="EMBL" id="CP001087">
    <property type="protein sequence ID" value="ACN14926.1"/>
    <property type="molecule type" value="Genomic_DNA"/>
</dbReference>
<dbReference type="RefSeq" id="WP_015903712.1">
    <property type="nucleotide sequence ID" value="NC_012108.1"/>
</dbReference>
<dbReference type="Proteomes" id="UP000000442">
    <property type="component" value="Chromosome"/>
</dbReference>
<dbReference type="AlphaFoldDB" id="C0QBR4"/>
<evidence type="ECO:0000313" key="2">
    <source>
        <dbReference type="Proteomes" id="UP000000442"/>
    </source>
</evidence>
<evidence type="ECO:0008006" key="3">
    <source>
        <dbReference type="Google" id="ProtNLM"/>
    </source>
</evidence>
<keyword evidence="2" id="KW-1185">Reference proteome</keyword>
<protein>
    <recommendedName>
        <fullName evidence="3">Sulfotransferase domain-containing protein</fullName>
    </recommendedName>
</protein>
<dbReference type="HOGENOM" id="CLU_1088706_0_0_7"/>
<sequence length="255" mass="29906">MKRVIVVHGMKRSGNHAIINWLKVHDHFIFYNDIIQIAPILTGKKETPPPRDFTSWFKKKRLPRRIRFAFFLKKFILRKYSLIASLEDHDLQIKPFSNVPCDITNILIIRDPINLFSSRIRKASLIKHPAYAMNTDSEKDRVLKLWKSHAREFVGFTNQLENKVCIYFDAWFSSRNYREQISQKLNLEFIDKGFSMVSKKGGGSSFDKIRFNGNNKMMDVLNRQACLKKSEQQLLENILADDELQELAHMITETA</sequence>
<dbReference type="KEGG" id="dat:HRM2_18240"/>
<gene>
    <name evidence="1" type="ordered locus">HRM2_18240</name>
</gene>
<dbReference type="OrthoDB" id="453470at2"/>
<proteinExistence type="predicted"/>
<organism evidence="1 2">
    <name type="scientific">Desulforapulum autotrophicum (strain ATCC 43914 / DSM 3382 / VKM B-1955 / HRM2)</name>
    <name type="common">Desulfobacterium autotrophicum</name>
    <dbReference type="NCBI Taxonomy" id="177437"/>
    <lineage>
        <taxon>Bacteria</taxon>
        <taxon>Pseudomonadati</taxon>
        <taxon>Thermodesulfobacteriota</taxon>
        <taxon>Desulfobacteria</taxon>
        <taxon>Desulfobacterales</taxon>
        <taxon>Desulfobacteraceae</taxon>
        <taxon>Desulforapulum</taxon>
    </lineage>
</organism>
<dbReference type="SUPFAM" id="SSF52540">
    <property type="entry name" value="P-loop containing nucleoside triphosphate hydrolases"/>
    <property type="match status" value="1"/>
</dbReference>
<accession>C0QBR4</accession>
<reference evidence="1 2" key="1">
    <citation type="journal article" date="2009" name="Environ. Microbiol.">
        <title>Genome sequence of Desulfobacterium autotrophicum HRM2, a marine sulfate reducer oxidizing organic carbon completely to carbon dioxide.</title>
        <authorList>
            <person name="Strittmatter A.W."/>
            <person name="Liesegang H."/>
            <person name="Rabus R."/>
            <person name="Decker I."/>
            <person name="Amann J."/>
            <person name="Andres S."/>
            <person name="Henne A."/>
            <person name="Fricke W.F."/>
            <person name="Martinez-Arias R."/>
            <person name="Bartels D."/>
            <person name="Goesmann A."/>
            <person name="Krause L."/>
            <person name="Puehler A."/>
            <person name="Klenk H.P."/>
            <person name="Richter M."/>
            <person name="Schuler M."/>
            <person name="Gloeckner F.O."/>
            <person name="Meyerdierks A."/>
            <person name="Gottschalk G."/>
            <person name="Amann R."/>
        </authorList>
    </citation>
    <scope>NUCLEOTIDE SEQUENCE [LARGE SCALE GENOMIC DNA]</scope>
    <source>
        <strain evidence="2">ATCC 43914 / DSM 3382 / HRM2</strain>
    </source>
</reference>
<evidence type="ECO:0000313" key="1">
    <source>
        <dbReference type="EMBL" id="ACN14926.1"/>
    </source>
</evidence>
<name>C0QBR4_DESAH</name>